<gene>
    <name evidence="7" type="ORF">EHQ30_06855</name>
</gene>
<dbReference type="InterPro" id="IPR002328">
    <property type="entry name" value="ADH_Zn_CS"/>
</dbReference>
<evidence type="ECO:0000256" key="3">
    <source>
        <dbReference type="ARBA" id="ARBA00022833"/>
    </source>
</evidence>
<dbReference type="InterPro" id="IPR036291">
    <property type="entry name" value="NAD(P)-bd_dom_sf"/>
</dbReference>
<dbReference type="Proteomes" id="UP000297891">
    <property type="component" value="Unassembled WGS sequence"/>
</dbReference>
<evidence type="ECO:0000256" key="4">
    <source>
        <dbReference type="ARBA" id="ARBA00023002"/>
    </source>
</evidence>
<dbReference type="Pfam" id="PF00107">
    <property type="entry name" value="ADH_zinc_N"/>
    <property type="match status" value="1"/>
</dbReference>
<comment type="caution">
    <text evidence="7">The sequence shown here is derived from an EMBL/GenBank/DDBJ whole genome shotgun (WGS) entry which is preliminary data.</text>
</comment>
<dbReference type="CDD" id="cd05283">
    <property type="entry name" value="CAD1"/>
    <property type="match status" value="1"/>
</dbReference>
<keyword evidence="4" id="KW-0560">Oxidoreductase</keyword>
<dbReference type="OrthoDB" id="9806940at2"/>
<proteinExistence type="inferred from homology"/>
<keyword evidence="2 5" id="KW-0479">Metal-binding</keyword>
<comment type="cofactor">
    <cofactor evidence="1 5">
        <name>Zn(2+)</name>
        <dbReference type="ChEBI" id="CHEBI:29105"/>
    </cofactor>
</comment>
<dbReference type="AlphaFoldDB" id="A0A2M9Y594"/>
<protein>
    <submittedName>
        <fullName evidence="7">NAD(P)-dependent alcohol dehydrogenase</fullName>
    </submittedName>
</protein>
<dbReference type="InterPro" id="IPR013149">
    <property type="entry name" value="ADH-like_C"/>
</dbReference>
<name>A0A2M9Y594_9LEPT</name>
<evidence type="ECO:0000259" key="6">
    <source>
        <dbReference type="SMART" id="SM00829"/>
    </source>
</evidence>
<dbReference type="SUPFAM" id="SSF51735">
    <property type="entry name" value="NAD(P)-binding Rossmann-fold domains"/>
    <property type="match status" value="1"/>
</dbReference>
<dbReference type="EMBL" id="RQFP01000001">
    <property type="protein sequence ID" value="TGK96319.1"/>
    <property type="molecule type" value="Genomic_DNA"/>
</dbReference>
<evidence type="ECO:0000313" key="8">
    <source>
        <dbReference type="Proteomes" id="UP000297891"/>
    </source>
</evidence>
<keyword evidence="8" id="KW-1185">Reference proteome</keyword>
<dbReference type="SMART" id="SM00829">
    <property type="entry name" value="PKS_ER"/>
    <property type="match status" value="1"/>
</dbReference>
<dbReference type="InterPro" id="IPR013154">
    <property type="entry name" value="ADH-like_N"/>
</dbReference>
<dbReference type="FunFam" id="3.40.50.720:FF:000022">
    <property type="entry name" value="Cinnamyl alcohol dehydrogenase"/>
    <property type="match status" value="1"/>
</dbReference>
<sequence length="349" mass="38018">MIQAKGMAALKAKEALVPYSFERRNPKDYDVVIDIKYSGICHSDIHMTRDEWGENSNFPMVPGHEIAGVVRTVGSKVTKYKVGDHVGVGCMVDSCRECEHCKAELEQYCIPGNTLTYGGKERDGSAVTQGGYSDVIVVNEDFVLRIPDSLPLDKAAPLLCAGITTYSPLVHWNVGPGKKVAVMGLGGLGHMAVKLAKAMGAEVTVLSQSANKKDDANQLGADHFLNTQSKDVFQKNALQFDLIINTVSSADLNMAAYFGLLKLDGTLVSVGAPEKPLSVHPFPLILMRRNFAGSAIGSIKETQEMLDFCGKHNITPEIELIEPNQVNDAYARVLKSDVRYRFVIDMGKI</sequence>
<comment type="similarity">
    <text evidence="5">Belongs to the zinc-containing alcohol dehydrogenase family.</text>
</comment>
<organism evidence="7 8">
    <name type="scientific">Leptospira brenneri</name>
    <dbReference type="NCBI Taxonomy" id="2023182"/>
    <lineage>
        <taxon>Bacteria</taxon>
        <taxon>Pseudomonadati</taxon>
        <taxon>Spirochaetota</taxon>
        <taxon>Spirochaetia</taxon>
        <taxon>Leptospirales</taxon>
        <taxon>Leptospiraceae</taxon>
        <taxon>Leptospira</taxon>
    </lineage>
</organism>
<dbReference type="InterPro" id="IPR047109">
    <property type="entry name" value="CAD-like"/>
</dbReference>
<dbReference type="RefSeq" id="WP_100790005.1">
    <property type="nucleotide sequence ID" value="NZ_NPDQ01000002.1"/>
</dbReference>
<dbReference type="GO" id="GO:0008270">
    <property type="term" value="F:zinc ion binding"/>
    <property type="evidence" value="ECO:0007669"/>
    <property type="project" value="InterPro"/>
</dbReference>
<reference evidence="7" key="1">
    <citation type="journal article" date="2019" name="PLoS Negl. Trop. Dis.">
        <title>Revisiting the worldwide diversity of Leptospira species in the environment.</title>
        <authorList>
            <person name="Vincent A.T."/>
            <person name="Schiettekatte O."/>
            <person name="Bourhy P."/>
            <person name="Veyrier F.J."/>
            <person name="Picardeau M."/>
        </authorList>
    </citation>
    <scope>NUCLEOTIDE SEQUENCE [LARGE SCALE GENOMIC DNA]</scope>
    <source>
        <strain evidence="7">201800277</strain>
    </source>
</reference>
<evidence type="ECO:0000256" key="1">
    <source>
        <dbReference type="ARBA" id="ARBA00001947"/>
    </source>
</evidence>
<dbReference type="Gene3D" id="3.40.50.720">
    <property type="entry name" value="NAD(P)-binding Rossmann-like Domain"/>
    <property type="match status" value="1"/>
</dbReference>
<dbReference type="SUPFAM" id="SSF50129">
    <property type="entry name" value="GroES-like"/>
    <property type="match status" value="1"/>
</dbReference>
<feature type="domain" description="Enoyl reductase (ER)" evidence="6">
    <location>
        <begin position="6"/>
        <end position="344"/>
    </location>
</feature>
<dbReference type="InterPro" id="IPR011032">
    <property type="entry name" value="GroES-like_sf"/>
</dbReference>
<evidence type="ECO:0000256" key="2">
    <source>
        <dbReference type="ARBA" id="ARBA00022723"/>
    </source>
</evidence>
<accession>A0A2M9Y594</accession>
<dbReference type="InterPro" id="IPR020843">
    <property type="entry name" value="ER"/>
</dbReference>
<evidence type="ECO:0000256" key="5">
    <source>
        <dbReference type="RuleBase" id="RU361277"/>
    </source>
</evidence>
<dbReference type="PANTHER" id="PTHR42683">
    <property type="entry name" value="ALDEHYDE REDUCTASE"/>
    <property type="match status" value="1"/>
</dbReference>
<dbReference type="Gene3D" id="3.90.180.10">
    <property type="entry name" value="Medium-chain alcohol dehydrogenases, catalytic domain"/>
    <property type="match status" value="1"/>
</dbReference>
<keyword evidence="3 5" id="KW-0862">Zinc</keyword>
<dbReference type="PROSITE" id="PS00059">
    <property type="entry name" value="ADH_ZINC"/>
    <property type="match status" value="1"/>
</dbReference>
<evidence type="ECO:0000313" key="7">
    <source>
        <dbReference type="EMBL" id="TGK96319.1"/>
    </source>
</evidence>
<dbReference type="Pfam" id="PF08240">
    <property type="entry name" value="ADH_N"/>
    <property type="match status" value="1"/>
</dbReference>
<dbReference type="GO" id="GO:0008106">
    <property type="term" value="F:alcohol dehydrogenase (NADP+) activity"/>
    <property type="evidence" value="ECO:0007669"/>
    <property type="project" value="UniProtKB-ARBA"/>
</dbReference>